<feature type="non-terminal residue" evidence="1">
    <location>
        <position position="1"/>
    </location>
</feature>
<dbReference type="EMBL" id="JAGKQH010000016">
    <property type="protein sequence ID" value="KAG6577239.1"/>
    <property type="molecule type" value="Genomic_DNA"/>
</dbReference>
<evidence type="ECO:0000313" key="2">
    <source>
        <dbReference type="Proteomes" id="UP000685013"/>
    </source>
</evidence>
<organism evidence="1 2">
    <name type="scientific">Cucurbita argyrosperma subsp. sororia</name>
    <dbReference type="NCBI Taxonomy" id="37648"/>
    <lineage>
        <taxon>Eukaryota</taxon>
        <taxon>Viridiplantae</taxon>
        <taxon>Streptophyta</taxon>
        <taxon>Embryophyta</taxon>
        <taxon>Tracheophyta</taxon>
        <taxon>Spermatophyta</taxon>
        <taxon>Magnoliopsida</taxon>
        <taxon>eudicotyledons</taxon>
        <taxon>Gunneridae</taxon>
        <taxon>Pentapetalae</taxon>
        <taxon>rosids</taxon>
        <taxon>fabids</taxon>
        <taxon>Cucurbitales</taxon>
        <taxon>Cucurbitaceae</taxon>
        <taxon>Cucurbiteae</taxon>
        <taxon>Cucurbita</taxon>
    </lineage>
</organism>
<dbReference type="AlphaFoldDB" id="A0AAV6M9U7"/>
<accession>A0AAV6M9U7</accession>
<dbReference type="Proteomes" id="UP000685013">
    <property type="component" value="Chromosome 16"/>
</dbReference>
<protein>
    <submittedName>
        <fullName evidence="1">Uncharacterized protein</fullName>
    </submittedName>
</protein>
<evidence type="ECO:0000313" key="1">
    <source>
        <dbReference type="EMBL" id="KAG6577239.1"/>
    </source>
</evidence>
<keyword evidence="2" id="KW-1185">Reference proteome</keyword>
<gene>
    <name evidence="1" type="ORF">SDJN03_24813</name>
</gene>
<proteinExistence type="predicted"/>
<name>A0AAV6M9U7_9ROSI</name>
<reference evidence="1 2" key="1">
    <citation type="journal article" date="2021" name="Hortic Res">
        <title>The domestication of Cucurbita argyrosperma as revealed by the genome of its wild relative.</title>
        <authorList>
            <person name="Barrera-Redondo J."/>
            <person name="Sanchez-de la Vega G."/>
            <person name="Aguirre-Liguori J.A."/>
            <person name="Castellanos-Morales G."/>
            <person name="Gutierrez-Guerrero Y.T."/>
            <person name="Aguirre-Dugua X."/>
            <person name="Aguirre-Planter E."/>
            <person name="Tenaillon M.I."/>
            <person name="Lira-Saade R."/>
            <person name="Eguiarte L.E."/>
        </authorList>
    </citation>
    <scope>NUCLEOTIDE SEQUENCE [LARGE SCALE GENOMIC DNA]</scope>
    <source>
        <strain evidence="1">JBR-2021</strain>
    </source>
</reference>
<comment type="caution">
    <text evidence="1">The sequence shown here is derived from an EMBL/GenBank/DDBJ whole genome shotgun (WGS) entry which is preliminary data.</text>
</comment>
<sequence length="130" mass="14462">MLPCKVSSAPLNQHLMNVAAHRLLSQRPHRSGSTLGTIIIERYESVINNDIIMETVMGVGVKGECNQTLVWFGNLGGDSYVYFYLFYSTICSSFRPLNRVGGDVNARESCTVSFVRDVNVRELLGPSRSM</sequence>